<dbReference type="GO" id="GO:0005737">
    <property type="term" value="C:cytoplasm"/>
    <property type="evidence" value="ECO:0007669"/>
    <property type="project" value="TreeGrafter"/>
</dbReference>
<evidence type="ECO:0000313" key="10">
    <source>
        <dbReference type="Proteomes" id="UP000216925"/>
    </source>
</evidence>
<gene>
    <name evidence="9" type="ORF">DJ76_14760</name>
</gene>
<dbReference type="InterPro" id="IPR036625">
    <property type="entry name" value="E3-bd_dom_sf"/>
</dbReference>
<dbReference type="PROSITE" id="PS51826">
    <property type="entry name" value="PSBD"/>
    <property type="match status" value="1"/>
</dbReference>
<dbReference type="SUPFAM" id="SSF51230">
    <property type="entry name" value="Single hybrid motif"/>
    <property type="match status" value="1"/>
</dbReference>
<dbReference type="PANTHER" id="PTHR43178:SF5">
    <property type="entry name" value="LIPOAMIDE ACYLTRANSFERASE COMPONENT OF BRANCHED-CHAIN ALPHA-KETO ACID DEHYDROGENASE COMPLEX, MITOCHONDRIAL"/>
    <property type="match status" value="1"/>
</dbReference>
<dbReference type="InterPro" id="IPR023213">
    <property type="entry name" value="CAT-like_dom_sf"/>
</dbReference>
<dbReference type="InterPro" id="IPR001078">
    <property type="entry name" value="2-oxoacid_DH_actylTfrase"/>
</dbReference>
<evidence type="ECO:0000259" key="8">
    <source>
        <dbReference type="PROSITE" id="PS51826"/>
    </source>
</evidence>
<evidence type="ECO:0000259" key="7">
    <source>
        <dbReference type="PROSITE" id="PS50968"/>
    </source>
</evidence>
<feature type="compositionally biased region" description="Acidic residues" evidence="6">
    <location>
        <begin position="82"/>
        <end position="106"/>
    </location>
</feature>
<dbReference type="Gene3D" id="4.10.320.10">
    <property type="entry name" value="E3-binding domain"/>
    <property type="match status" value="1"/>
</dbReference>
<keyword evidence="5" id="KW-0012">Acyltransferase</keyword>
<dbReference type="Pfam" id="PF00198">
    <property type="entry name" value="2-oxoacid_dh"/>
    <property type="match status" value="1"/>
</dbReference>
<dbReference type="EMBL" id="NHPD01000063">
    <property type="protein sequence ID" value="OYR71414.1"/>
    <property type="molecule type" value="Genomic_DNA"/>
</dbReference>
<evidence type="ECO:0000256" key="3">
    <source>
        <dbReference type="ARBA" id="ARBA00022679"/>
    </source>
</evidence>
<dbReference type="InterPro" id="IPR004167">
    <property type="entry name" value="PSBD"/>
</dbReference>
<dbReference type="Proteomes" id="UP000216925">
    <property type="component" value="Unassembled WGS sequence"/>
</dbReference>
<accession>A0A256JR97</accession>
<dbReference type="InterPro" id="IPR011053">
    <property type="entry name" value="Single_hybrid_motif"/>
</dbReference>
<evidence type="ECO:0000256" key="4">
    <source>
        <dbReference type="ARBA" id="ARBA00022823"/>
    </source>
</evidence>
<dbReference type="Gene3D" id="2.40.50.100">
    <property type="match status" value="1"/>
</dbReference>
<comment type="cofactor">
    <cofactor evidence="1">
        <name>(R)-lipoate</name>
        <dbReference type="ChEBI" id="CHEBI:83088"/>
    </cofactor>
</comment>
<name>A0A256JR97_HALEZ</name>
<keyword evidence="3" id="KW-0808">Transferase</keyword>
<feature type="compositionally biased region" description="Low complexity" evidence="6">
    <location>
        <begin position="166"/>
        <end position="176"/>
    </location>
</feature>
<comment type="similarity">
    <text evidence="2">Belongs to the 2-oxoacid dehydrogenase family.</text>
</comment>
<dbReference type="Pfam" id="PF00364">
    <property type="entry name" value="Biotin_lipoyl"/>
    <property type="match status" value="1"/>
</dbReference>
<dbReference type="Pfam" id="PF02817">
    <property type="entry name" value="E3_binding"/>
    <property type="match status" value="1"/>
</dbReference>
<dbReference type="GO" id="GO:0016407">
    <property type="term" value="F:acetyltransferase activity"/>
    <property type="evidence" value="ECO:0007669"/>
    <property type="project" value="TreeGrafter"/>
</dbReference>
<reference evidence="9 10" key="1">
    <citation type="journal article" date="2014" name="Front. Microbiol.">
        <title>Population and genomic analysis of the genus Halorubrum.</title>
        <authorList>
            <person name="Fullmer M.S."/>
            <person name="Soucy S.M."/>
            <person name="Swithers K.S."/>
            <person name="Makkay A.M."/>
            <person name="Wheeler R."/>
            <person name="Ventosa A."/>
            <person name="Gogarten J.P."/>
            <person name="Papke R.T."/>
        </authorList>
    </citation>
    <scope>NUCLEOTIDE SEQUENCE [LARGE SCALE GENOMIC DNA]</scope>
    <source>
        <strain evidence="9 10">Ec15</strain>
    </source>
</reference>
<feature type="region of interest" description="Disordered" evidence="6">
    <location>
        <begin position="82"/>
        <end position="258"/>
    </location>
</feature>
<evidence type="ECO:0000256" key="6">
    <source>
        <dbReference type="SAM" id="MobiDB-lite"/>
    </source>
</evidence>
<dbReference type="CDD" id="cd06849">
    <property type="entry name" value="lipoyl_domain"/>
    <property type="match status" value="1"/>
</dbReference>
<dbReference type="PANTHER" id="PTHR43178">
    <property type="entry name" value="DIHYDROLIPOAMIDE ACETYLTRANSFERASE COMPONENT OF PYRUVATE DEHYDROGENASE COMPLEX"/>
    <property type="match status" value="1"/>
</dbReference>
<dbReference type="GO" id="GO:0031405">
    <property type="term" value="F:lipoic acid binding"/>
    <property type="evidence" value="ECO:0007669"/>
    <property type="project" value="TreeGrafter"/>
</dbReference>
<sequence>MTVEEFKLPDVGEGVAEGELVSWLVAPGDRVEEDQPVAEVETDKALVEVPSSYDGVVEELFAEEGEMVPVGDVIISFRVDEDGEAAAGDDAEAEPEPEPDSPDESASEPTTEAADAEPDTPAGRTFAPPSARRLARELGVDVAAVDGSGPGGRVTEADVRAHAEGDAGAADAGAPDDGPEPRPAPTPTDPGSDGRKSAVSKRGADDGSADAPATPAGGPDPAGRETTLATPATRKAARDRDVDIDDVPTDQTRDGEAFVTAEAVNAYADALESPASTPEPEPVETGAGTEPAVTAGDASETSAPASGDETVPYRGVRRTIGKQMERSKFTAPHVTHHDTAEVDALVEAREELKPKAEAEGVKLTYMPFVMKAIVAGLKEYPYLNSELREDDEEIVLKSEYNLGIAVATDAGLMVPVVENVDEKGLFELADAVNDLASRARERKLKPAEMQGGTFSITNFGAIGGEYATPIINYPETAILGLGAIEERPVVRDHADVASEFLDDSDDSTVVPAPTLPLSLSIDHRVVDGAVAAEFANTVMEHLENPLLLLNE</sequence>
<dbReference type="RefSeq" id="WP_094495599.1">
    <property type="nucleotide sequence ID" value="NZ_NHPD01000063.1"/>
</dbReference>
<feature type="domain" description="Peripheral subunit-binding (PSBD)" evidence="8">
    <location>
        <begin position="126"/>
        <end position="163"/>
    </location>
</feature>
<keyword evidence="4" id="KW-0450">Lipoyl</keyword>
<dbReference type="SUPFAM" id="SSF52777">
    <property type="entry name" value="CoA-dependent acyltransferases"/>
    <property type="match status" value="1"/>
</dbReference>
<evidence type="ECO:0000256" key="5">
    <source>
        <dbReference type="ARBA" id="ARBA00023315"/>
    </source>
</evidence>
<dbReference type="InterPro" id="IPR000089">
    <property type="entry name" value="Biotin_lipoyl"/>
</dbReference>
<organism evidence="9 10">
    <name type="scientific">Halorubrum ezzemoulense</name>
    <name type="common">Halorubrum chaoviator</name>
    <dbReference type="NCBI Taxonomy" id="337243"/>
    <lineage>
        <taxon>Archaea</taxon>
        <taxon>Methanobacteriati</taxon>
        <taxon>Methanobacteriota</taxon>
        <taxon>Stenosarchaea group</taxon>
        <taxon>Halobacteria</taxon>
        <taxon>Halobacteriales</taxon>
        <taxon>Haloferacaceae</taxon>
        <taxon>Halorubrum</taxon>
    </lineage>
</organism>
<dbReference type="AlphaFoldDB" id="A0A256JR97"/>
<evidence type="ECO:0000256" key="2">
    <source>
        <dbReference type="ARBA" id="ARBA00007317"/>
    </source>
</evidence>
<feature type="compositionally biased region" description="Basic and acidic residues" evidence="6">
    <location>
        <begin position="155"/>
        <end position="165"/>
    </location>
</feature>
<comment type="caution">
    <text evidence="9">The sequence shown here is derived from an EMBL/GenBank/DDBJ whole genome shotgun (WGS) entry which is preliminary data.</text>
</comment>
<dbReference type="PROSITE" id="PS50968">
    <property type="entry name" value="BIOTINYL_LIPOYL"/>
    <property type="match status" value="1"/>
</dbReference>
<evidence type="ECO:0000313" key="9">
    <source>
        <dbReference type="EMBL" id="OYR71414.1"/>
    </source>
</evidence>
<dbReference type="InterPro" id="IPR050743">
    <property type="entry name" value="2-oxoacid_DH_E2_comp"/>
</dbReference>
<feature type="compositionally biased region" description="Low complexity" evidence="6">
    <location>
        <begin position="209"/>
        <end position="221"/>
    </location>
</feature>
<dbReference type="SUPFAM" id="SSF47005">
    <property type="entry name" value="Peripheral subunit-binding domain of 2-oxo acid dehydrogenase complex"/>
    <property type="match status" value="1"/>
</dbReference>
<feature type="region of interest" description="Disordered" evidence="6">
    <location>
        <begin position="272"/>
        <end position="311"/>
    </location>
</feature>
<proteinExistence type="inferred from homology"/>
<dbReference type="FunFam" id="3.30.559.10:FF:000007">
    <property type="entry name" value="Dihydrolipoamide acetyltransferase component of pyruvate dehydrogenase complex"/>
    <property type="match status" value="1"/>
</dbReference>
<feature type="domain" description="Lipoyl-binding" evidence="7">
    <location>
        <begin position="3"/>
        <end position="78"/>
    </location>
</feature>
<evidence type="ECO:0000256" key="1">
    <source>
        <dbReference type="ARBA" id="ARBA00001938"/>
    </source>
</evidence>
<dbReference type="Gene3D" id="3.30.559.10">
    <property type="entry name" value="Chloramphenicol acetyltransferase-like domain"/>
    <property type="match status" value="1"/>
</dbReference>
<protein>
    <submittedName>
        <fullName evidence="9">Branched-chain alpha-keto acid dehydrogenase subunit E2</fullName>
    </submittedName>
</protein>